<reference evidence="1" key="1">
    <citation type="submission" date="2021-10" db="EMBL/GenBank/DDBJ databases">
        <title>Tropical sea cucumber genome reveals ecological adaptation and Cuvierian tubules defense mechanism.</title>
        <authorList>
            <person name="Chen T."/>
        </authorList>
    </citation>
    <scope>NUCLEOTIDE SEQUENCE</scope>
    <source>
        <strain evidence="1">Nanhai2018</strain>
        <tissue evidence="1">Muscle</tissue>
    </source>
</reference>
<name>A0A9Q1H4S8_HOLLE</name>
<comment type="caution">
    <text evidence="1">The sequence shown here is derived from an EMBL/GenBank/DDBJ whole genome shotgun (WGS) entry which is preliminary data.</text>
</comment>
<evidence type="ECO:0000313" key="1">
    <source>
        <dbReference type="EMBL" id="KAJ8035457.1"/>
    </source>
</evidence>
<dbReference type="AlphaFoldDB" id="A0A9Q1H4S8"/>
<dbReference type="EMBL" id="JAIZAY010000010">
    <property type="protein sequence ID" value="KAJ8035457.1"/>
    <property type="molecule type" value="Genomic_DNA"/>
</dbReference>
<protein>
    <recommendedName>
        <fullName evidence="3">Ig-like domain-containing protein</fullName>
    </recommendedName>
</protein>
<gene>
    <name evidence="1" type="ORF">HOLleu_22694</name>
</gene>
<dbReference type="SUPFAM" id="SSF48726">
    <property type="entry name" value="Immunoglobulin"/>
    <property type="match status" value="1"/>
</dbReference>
<sequence length="154" mass="16878">MRRLDDVITIIINMVVFCTQTSAGGSDIFGCPPSKSFEFGSRGLISCTFPTDLSEVYWYDDVSGRSDIPAIAGYRLSNHEKSGLGVEGGEYDILPNGTLVITNVTLRHEKQYKVLACTTRNCKPSSSLSVLVTGKFEHVFKAIMTLCSIKLLES</sequence>
<evidence type="ECO:0008006" key="3">
    <source>
        <dbReference type="Google" id="ProtNLM"/>
    </source>
</evidence>
<keyword evidence="2" id="KW-1185">Reference proteome</keyword>
<organism evidence="1 2">
    <name type="scientific">Holothuria leucospilota</name>
    <name type="common">Black long sea cucumber</name>
    <name type="synonym">Mertensiothuria leucospilota</name>
    <dbReference type="NCBI Taxonomy" id="206669"/>
    <lineage>
        <taxon>Eukaryota</taxon>
        <taxon>Metazoa</taxon>
        <taxon>Echinodermata</taxon>
        <taxon>Eleutherozoa</taxon>
        <taxon>Echinozoa</taxon>
        <taxon>Holothuroidea</taxon>
        <taxon>Aspidochirotacea</taxon>
        <taxon>Aspidochirotida</taxon>
        <taxon>Holothuriidae</taxon>
        <taxon>Holothuria</taxon>
    </lineage>
</organism>
<dbReference type="InterPro" id="IPR036179">
    <property type="entry name" value="Ig-like_dom_sf"/>
</dbReference>
<accession>A0A9Q1H4S8</accession>
<proteinExistence type="predicted"/>
<dbReference type="Proteomes" id="UP001152320">
    <property type="component" value="Chromosome 10"/>
</dbReference>
<dbReference type="Gene3D" id="2.60.40.10">
    <property type="entry name" value="Immunoglobulins"/>
    <property type="match status" value="1"/>
</dbReference>
<dbReference type="InterPro" id="IPR013783">
    <property type="entry name" value="Ig-like_fold"/>
</dbReference>
<evidence type="ECO:0000313" key="2">
    <source>
        <dbReference type="Proteomes" id="UP001152320"/>
    </source>
</evidence>
<dbReference type="OrthoDB" id="6353782at2759"/>